<sequence length="60" mass="6517">MYPDSMFFARALFIQLFVCALIIAALWVIIRTAVLSALRKHAAEQRALTASVPGTKVPGA</sequence>
<name>A0A852RK65_9MICO</name>
<keyword evidence="1" id="KW-0472">Membrane</keyword>
<keyword evidence="1" id="KW-0812">Transmembrane</keyword>
<keyword evidence="3" id="KW-1185">Reference proteome</keyword>
<keyword evidence="1" id="KW-1133">Transmembrane helix</keyword>
<organism evidence="2 3">
    <name type="scientific">Leucobacter aridicollis</name>
    <dbReference type="NCBI Taxonomy" id="283878"/>
    <lineage>
        <taxon>Bacteria</taxon>
        <taxon>Bacillati</taxon>
        <taxon>Actinomycetota</taxon>
        <taxon>Actinomycetes</taxon>
        <taxon>Micrococcales</taxon>
        <taxon>Microbacteriaceae</taxon>
        <taxon>Leucobacter</taxon>
    </lineage>
</organism>
<proteinExistence type="predicted"/>
<evidence type="ECO:0000313" key="2">
    <source>
        <dbReference type="EMBL" id="NYD27072.1"/>
    </source>
</evidence>
<reference evidence="2 3" key="1">
    <citation type="submission" date="2020-07" db="EMBL/GenBank/DDBJ databases">
        <title>Sequencing the genomes of 1000 actinobacteria strains.</title>
        <authorList>
            <person name="Klenk H.-P."/>
        </authorList>
    </citation>
    <scope>NUCLEOTIDE SEQUENCE [LARGE SCALE GENOMIC DNA]</scope>
    <source>
        <strain evidence="2 3">DSM 17380</strain>
    </source>
</reference>
<feature type="transmembrane region" description="Helical" evidence="1">
    <location>
        <begin position="12"/>
        <end position="30"/>
    </location>
</feature>
<evidence type="ECO:0000313" key="3">
    <source>
        <dbReference type="Proteomes" id="UP000586095"/>
    </source>
</evidence>
<dbReference type="AlphaFoldDB" id="A0A852RK65"/>
<dbReference type="Proteomes" id="UP000586095">
    <property type="component" value="Unassembled WGS sequence"/>
</dbReference>
<gene>
    <name evidence="2" type="ORF">BJ960_001875</name>
</gene>
<dbReference type="EMBL" id="JACCBD010000001">
    <property type="protein sequence ID" value="NYD27072.1"/>
    <property type="molecule type" value="Genomic_DNA"/>
</dbReference>
<evidence type="ECO:0000256" key="1">
    <source>
        <dbReference type="SAM" id="Phobius"/>
    </source>
</evidence>
<protein>
    <submittedName>
        <fullName evidence="2">Uncharacterized protein</fullName>
    </submittedName>
</protein>
<dbReference type="RefSeq" id="WP_185987100.1">
    <property type="nucleotide sequence ID" value="NZ_BAAALZ010000001.1"/>
</dbReference>
<accession>A0A852RK65</accession>
<comment type="caution">
    <text evidence="2">The sequence shown here is derived from an EMBL/GenBank/DDBJ whole genome shotgun (WGS) entry which is preliminary data.</text>
</comment>